<dbReference type="Proteomes" id="UP000263642">
    <property type="component" value="Unassembled WGS sequence"/>
</dbReference>
<dbReference type="EMBL" id="DQAY01000183">
    <property type="protein sequence ID" value="HCO26937.1"/>
    <property type="molecule type" value="Genomic_DNA"/>
</dbReference>
<evidence type="ECO:0000313" key="2">
    <source>
        <dbReference type="Proteomes" id="UP000263642"/>
    </source>
</evidence>
<sequence>MFCFLPDKTAYRHHLSDQISLFDREVDLEIANASNTNGKERTAPNLLNSFTENMKYDHPFHFGISSALPV</sequence>
<reference evidence="1 2" key="1">
    <citation type="journal article" date="2018" name="Nat. Biotechnol.">
        <title>A standardized bacterial taxonomy based on genome phylogeny substantially revises the tree of life.</title>
        <authorList>
            <person name="Parks D.H."/>
            <person name="Chuvochina M."/>
            <person name="Waite D.W."/>
            <person name="Rinke C."/>
            <person name="Skarshewski A."/>
            <person name="Chaumeil P.A."/>
            <person name="Hugenholtz P."/>
        </authorList>
    </citation>
    <scope>NUCLEOTIDE SEQUENCE [LARGE SCALE GENOMIC DNA]</scope>
    <source>
        <strain evidence="1">UBA9375</strain>
    </source>
</reference>
<proteinExistence type="predicted"/>
<evidence type="ECO:0000313" key="1">
    <source>
        <dbReference type="EMBL" id="HCO26937.1"/>
    </source>
</evidence>
<protein>
    <submittedName>
        <fullName evidence="1">Uncharacterized protein</fullName>
    </submittedName>
</protein>
<gene>
    <name evidence="1" type="ORF">DIT97_29475</name>
</gene>
<name>A0A3D3RFX7_9PLAN</name>
<organism evidence="1 2">
    <name type="scientific">Gimesia maris</name>
    <dbReference type="NCBI Taxonomy" id="122"/>
    <lineage>
        <taxon>Bacteria</taxon>
        <taxon>Pseudomonadati</taxon>
        <taxon>Planctomycetota</taxon>
        <taxon>Planctomycetia</taxon>
        <taxon>Planctomycetales</taxon>
        <taxon>Planctomycetaceae</taxon>
        <taxon>Gimesia</taxon>
    </lineage>
</organism>
<accession>A0A3D3RFX7</accession>
<dbReference type="AlphaFoldDB" id="A0A3D3RFX7"/>
<comment type="caution">
    <text evidence="1">The sequence shown here is derived from an EMBL/GenBank/DDBJ whole genome shotgun (WGS) entry which is preliminary data.</text>
</comment>